<proteinExistence type="predicted"/>
<gene>
    <name evidence="1" type="ORF">GMARGA_LOCUS21730</name>
</gene>
<evidence type="ECO:0000313" key="1">
    <source>
        <dbReference type="EMBL" id="CAG8794162.1"/>
    </source>
</evidence>
<reference evidence="1 2" key="1">
    <citation type="submission" date="2021-06" db="EMBL/GenBank/DDBJ databases">
        <authorList>
            <person name="Kallberg Y."/>
            <person name="Tangrot J."/>
            <person name="Rosling A."/>
        </authorList>
    </citation>
    <scope>NUCLEOTIDE SEQUENCE [LARGE SCALE GENOMIC DNA]</scope>
    <source>
        <strain evidence="1 2">120-4 pot B 10/14</strain>
    </source>
</reference>
<dbReference type="EMBL" id="CAJVQB010020331">
    <property type="protein sequence ID" value="CAG8794162.1"/>
    <property type="molecule type" value="Genomic_DNA"/>
</dbReference>
<evidence type="ECO:0000313" key="2">
    <source>
        <dbReference type="Proteomes" id="UP000789901"/>
    </source>
</evidence>
<keyword evidence="2" id="KW-1185">Reference proteome</keyword>
<comment type="caution">
    <text evidence="1">The sequence shown here is derived from an EMBL/GenBank/DDBJ whole genome shotgun (WGS) entry which is preliminary data.</text>
</comment>
<feature type="non-terminal residue" evidence="1">
    <location>
        <position position="249"/>
    </location>
</feature>
<protein>
    <submittedName>
        <fullName evidence="1">18388_t:CDS:1</fullName>
    </submittedName>
</protein>
<accession>A0ABN7VRF3</accession>
<organism evidence="1 2">
    <name type="scientific">Gigaspora margarita</name>
    <dbReference type="NCBI Taxonomy" id="4874"/>
    <lineage>
        <taxon>Eukaryota</taxon>
        <taxon>Fungi</taxon>
        <taxon>Fungi incertae sedis</taxon>
        <taxon>Mucoromycota</taxon>
        <taxon>Glomeromycotina</taxon>
        <taxon>Glomeromycetes</taxon>
        <taxon>Diversisporales</taxon>
        <taxon>Gigasporaceae</taxon>
        <taxon>Gigaspora</taxon>
    </lineage>
</organism>
<dbReference type="Proteomes" id="UP000789901">
    <property type="component" value="Unassembled WGS sequence"/>
</dbReference>
<name>A0ABN7VRF3_GIGMA</name>
<sequence>MPDEQSVQPTFFDIRLVTCVKHGTVDNSVRIFKMIQSFPNELQIKILTNVVTETNFEFFCALRTVCKKWNIFVPLIMHETVISRLNSGLKLEFDWYEVNWSENSPPIYDDCTETFTFIFKPIDYYPRPEMYNYEQVIQYDHTRCTDYTMLYSDKSKMCVLKRTKGQAVVDYLLRQHEAKLGIEFSSAASPTFTNNNNLCEYKFDTQNSARFKREIVNFAGKSISHVKLYSLTISAWKLCYVLDCLQVDG</sequence>